<keyword evidence="3" id="KW-1185">Reference proteome</keyword>
<dbReference type="SUPFAM" id="SSF54427">
    <property type="entry name" value="NTF2-like"/>
    <property type="match status" value="1"/>
</dbReference>
<dbReference type="CDD" id="cd00531">
    <property type="entry name" value="NTF2_like"/>
    <property type="match status" value="1"/>
</dbReference>
<dbReference type="Pfam" id="PF13577">
    <property type="entry name" value="SnoaL_4"/>
    <property type="match status" value="1"/>
</dbReference>
<evidence type="ECO:0000313" key="3">
    <source>
        <dbReference type="Proteomes" id="UP001551658"/>
    </source>
</evidence>
<feature type="domain" description="SnoaL-like" evidence="1">
    <location>
        <begin position="28"/>
        <end position="149"/>
    </location>
</feature>
<protein>
    <submittedName>
        <fullName evidence="2">Nuclear transport factor 2 family protein</fullName>
    </submittedName>
</protein>
<dbReference type="Gene3D" id="3.10.450.50">
    <property type="match status" value="1"/>
</dbReference>
<dbReference type="RefSeq" id="WP_357979986.1">
    <property type="nucleotide sequence ID" value="NZ_JBFAIH010000010.1"/>
</dbReference>
<dbReference type="EMBL" id="JBFAIH010000010">
    <property type="protein sequence ID" value="MEV0364667.1"/>
    <property type="molecule type" value="Genomic_DNA"/>
</dbReference>
<dbReference type="InterPro" id="IPR032710">
    <property type="entry name" value="NTF2-like_dom_sf"/>
</dbReference>
<sequence length="199" mass="22114">MTASAETTNTDFETLQRDVRALQRDVRYLGDRLAILDCVSAHARGCDRHDIDLITAAYHEDGVDEHGAAVNPGPEYANWANEAHAATSRIHAHNITTHTCEIAGDTAHAESYVVVILLGRDGRSAQVITGRYLDRLERREGRWRIAVRRSTVEAMFLADASILQAPKFKQGGYPVGTRDRDDLSYARPLSITTPVPAYW</sequence>
<accession>A0ABV3FAD6</accession>
<evidence type="ECO:0000313" key="2">
    <source>
        <dbReference type="EMBL" id="MEV0364667.1"/>
    </source>
</evidence>
<comment type="caution">
    <text evidence="2">The sequence shown here is derived from an EMBL/GenBank/DDBJ whole genome shotgun (WGS) entry which is preliminary data.</text>
</comment>
<gene>
    <name evidence="2" type="ORF">AB0H72_18410</name>
</gene>
<proteinExistence type="predicted"/>
<name>A0ABV3FAD6_9NOCA</name>
<evidence type="ECO:0000259" key="1">
    <source>
        <dbReference type="Pfam" id="PF13577"/>
    </source>
</evidence>
<dbReference type="Proteomes" id="UP001551658">
    <property type="component" value="Unassembled WGS sequence"/>
</dbReference>
<dbReference type="InterPro" id="IPR037401">
    <property type="entry name" value="SnoaL-like"/>
</dbReference>
<organism evidence="2 3">
    <name type="scientific">Nocardia fusca</name>
    <dbReference type="NCBI Taxonomy" id="941183"/>
    <lineage>
        <taxon>Bacteria</taxon>
        <taxon>Bacillati</taxon>
        <taxon>Actinomycetota</taxon>
        <taxon>Actinomycetes</taxon>
        <taxon>Mycobacteriales</taxon>
        <taxon>Nocardiaceae</taxon>
        <taxon>Nocardia</taxon>
    </lineage>
</organism>
<reference evidence="2 3" key="1">
    <citation type="submission" date="2024-06" db="EMBL/GenBank/DDBJ databases">
        <title>The Natural Products Discovery Center: Release of the First 8490 Sequenced Strains for Exploring Actinobacteria Biosynthetic Diversity.</title>
        <authorList>
            <person name="Kalkreuter E."/>
            <person name="Kautsar S.A."/>
            <person name="Yang D."/>
            <person name="Bader C.D."/>
            <person name="Teijaro C.N."/>
            <person name="Fluegel L."/>
            <person name="Davis C.M."/>
            <person name="Simpson J.R."/>
            <person name="Lauterbach L."/>
            <person name="Steele A.D."/>
            <person name="Gui C."/>
            <person name="Meng S."/>
            <person name="Li G."/>
            <person name="Viehrig K."/>
            <person name="Ye F."/>
            <person name="Su P."/>
            <person name="Kiefer A.F."/>
            <person name="Nichols A."/>
            <person name="Cepeda A.J."/>
            <person name="Yan W."/>
            <person name="Fan B."/>
            <person name="Jiang Y."/>
            <person name="Adhikari A."/>
            <person name="Zheng C.-J."/>
            <person name="Schuster L."/>
            <person name="Cowan T.M."/>
            <person name="Smanski M.J."/>
            <person name="Chevrette M.G."/>
            <person name="De Carvalho L.P.S."/>
            <person name="Shen B."/>
        </authorList>
    </citation>
    <scope>NUCLEOTIDE SEQUENCE [LARGE SCALE GENOMIC DNA]</scope>
    <source>
        <strain evidence="2 3">NPDC050671</strain>
    </source>
</reference>